<feature type="chain" id="PRO_5005285016" evidence="3">
    <location>
        <begin position="24"/>
        <end position="361"/>
    </location>
</feature>
<keyword evidence="2" id="KW-0812">Transmembrane</keyword>
<evidence type="ECO:0000256" key="2">
    <source>
        <dbReference type="SAM" id="Phobius"/>
    </source>
</evidence>
<evidence type="ECO:0000313" key="4">
    <source>
        <dbReference type="EMBL" id="KMP07053.1"/>
    </source>
</evidence>
<evidence type="ECO:0000256" key="1">
    <source>
        <dbReference type="SAM" id="MobiDB-lite"/>
    </source>
</evidence>
<dbReference type="EMBL" id="DS028096">
    <property type="protein sequence ID" value="KMP07053.1"/>
    <property type="molecule type" value="Genomic_DNA"/>
</dbReference>
<accession>A0A0J6YJG5</accession>
<dbReference type="AlphaFoldDB" id="A0A0J6YJG5"/>
<protein>
    <submittedName>
        <fullName evidence="4">Uncharacterized protein</fullName>
    </submittedName>
</protein>
<proteinExistence type="predicted"/>
<keyword evidence="3" id="KW-0732">Signal</keyword>
<dbReference type="OrthoDB" id="5426678at2759"/>
<evidence type="ECO:0000256" key="3">
    <source>
        <dbReference type="SAM" id="SignalP"/>
    </source>
</evidence>
<name>A0A0J6YJG5_COCIT</name>
<gene>
    <name evidence="4" type="ORF">CIRG_06734</name>
</gene>
<dbReference type="Proteomes" id="UP000054565">
    <property type="component" value="Unassembled WGS sequence"/>
</dbReference>
<reference evidence="5" key="1">
    <citation type="journal article" date="2010" name="Genome Res.">
        <title>Population genomic sequencing of Coccidioides fungi reveals recent hybridization and transposon control.</title>
        <authorList>
            <person name="Neafsey D.E."/>
            <person name="Barker B.M."/>
            <person name="Sharpton T.J."/>
            <person name="Stajich J.E."/>
            <person name="Park D.J."/>
            <person name="Whiston E."/>
            <person name="Hung C.-Y."/>
            <person name="McMahan C."/>
            <person name="White J."/>
            <person name="Sykes S."/>
            <person name="Heiman D."/>
            <person name="Young S."/>
            <person name="Zeng Q."/>
            <person name="Abouelleil A."/>
            <person name="Aftuck L."/>
            <person name="Bessette D."/>
            <person name="Brown A."/>
            <person name="FitzGerald M."/>
            <person name="Lui A."/>
            <person name="Macdonald J.P."/>
            <person name="Priest M."/>
            <person name="Orbach M.J."/>
            <person name="Galgiani J.N."/>
            <person name="Kirkland T.N."/>
            <person name="Cole G.T."/>
            <person name="Birren B.W."/>
            <person name="Henn M.R."/>
            <person name="Taylor J.W."/>
            <person name="Rounsley S.D."/>
        </authorList>
    </citation>
    <scope>NUCLEOTIDE SEQUENCE [LARGE SCALE GENOMIC DNA]</scope>
    <source>
        <strain evidence="5">RMSCC 2394</strain>
    </source>
</reference>
<dbReference type="STRING" id="404692.A0A0J6YJG5"/>
<feature type="region of interest" description="Disordered" evidence="1">
    <location>
        <begin position="320"/>
        <end position="361"/>
    </location>
</feature>
<evidence type="ECO:0000313" key="5">
    <source>
        <dbReference type="Proteomes" id="UP000054565"/>
    </source>
</evidence>
<sequence>MFDPTMFYRLLALFYLFVFTALGLRVTPGSPCEEKCGPVTTNTTGADVVCRDYEYSRKPEGVVFQDCVKCELRSTFEHRRSYQSDLKWGLYNLRYAFSSCIYAFPVSKQSLSTPCQVTCDSLMDAVKYQLLNPVPQEAYDFCGMDSFSDDFVTKCALCYSLTDDEKLIGNFIEAIREGCHSKVPSGHEFIIDPDRIFNTTLLPPSTESIAPPGTEPKGKKNLVLVIVLPIVGFLLLCLVSCFCCFFYIRRRRRKARQSSHAGHLHERWNDTSIMTPVGGGLRQVWDETSPQMHPAQAYHYNPASHNGYYGGEQDIKYPPEVYQMGPVSSPPDDTKRAEFVTPTVPTLSAPPPGRKSLSTNQ</sequence>
<keyword evidence="2" id="KW-1133">Transmembrane helix</keyword>
<keyword evidence="2" id="KW-0472">Membrane</keyword>
<feature type="signal peptide" evidence="3">
    <location>
        <begin position="1"/>
        <end position="23"/>
    </location>
</feature>
<feature type="transmembrane region" description="Helical" evidence="2">
    <location>
        <begin position="222"/>
        <end position="248"/>
    </location>
</feature>
<organism evidence="4 5">
    <name type="scientific">Coccidioides immitis RMSCC 2394</name>
    <dbReference type="NCBI Taxonomy" id="404692"/>
    <lineage>
        <taxon>Eukaryota</taxon>
        <taxon>Fungi</taxon>
        <taxon>Dikarya</taxon>
        <taxon>Ascomycota</taxon>
        <taxon>Pezizomycotina</taxon>
        <taxon>Eurotiomycetes</taxon>
        <taxon>Eurotiomycetidae</taxon>
        <taxon>Onygenales</taxon>
        <taxon>Onygenaceae</taxon>
        <taxon>Coccidioides</taxon>
    </lineage>
</organism>